<dbReference type="GO" id="GO:0008218">
    <property type="term" value="P:bioluminescence"/>
    <property type="evidence" value="ECO:0007669"/>
    <property type="project" value="InterPro"/>
</dbReference>
<dbReference type="GO" id="GO:0047474">
    <property type="term" value="F:long-chain fatty acid--protein ligase activity"/>
    <property type="evidence" value="ECO:0007669"/>
    <property type="project" value="InterPro"/>
</dbReference>
<dbReference type="InterPro" id="IPR007534">
    <property type="entry name" value="LuxE"/>
</dbReference>
<accession>A0A4U0F7I0</accession>
<evidence type="ECO:0000313" key="2">
    <source>
        <dbReference type="EMBL" id="TJY40635.1"/>
    </source>
</evidence>
<reference evidence="2 3" key="1">
    <citation type="submission" date="2019-04" db="EMBL/GenBank/DDBJ databases">
        <title>Cohnella sp. nov., isolated from soil.</title>
        <authorList>
            <person name="Kim W."/>
        </authorList>
    </citation>
    <scope>NUCLEOTIDE SEQUENCE [LARGE SCALE GENOMIC DNA]</scope>
    <source>
        <strain evidence="2 3">CAU 1483</strain>
    </source>
</reference>
<gene>
    <name evidence="2" type="ORF">E5161_15870</name>
</gene>
<keyword evidence="3" id="KW-1185">Reference proteome</keyword>
<dbReference type="Gene3D" id="3.40.50.12780">
    <property type="entry name" value="N-terminal domain of ligase-like"/>
    <property type="match status" value="1"/>
</dbReference>
<dbReference type="InterPro" id="IPR042099">
    <property type="entry name" value="ANL_N_sf"/>
</dbReference>
<sequence length="414" mass="46469">MNFRHRTEIRIDNVKEEKVILAPIETKAIGAVGNTSLKEERFIDDLRNTLTGTVNECEAYSLLCRNRHFNPDIDLTTMEDAVRIPYITSQAFKKSVGLFPKLLRIPVSEIDLWTASSSTRGDPSLSGRRWEDVGTYQLAYLSLFSRLFGNEPFDTSLVFWPDPAVMKARSGNLYGKPVEPFALYIIQSERVTHDPQKLHYLMQPNKETLRMEINLPILLDRLREAVHSKERTLLIGSTPLLYLTLKDHYDRTGETFDLGSNGYLLPGAGGWDGKKGQVNISRTISKEAFVSDMTRILGIPPEHITDRYGFSESSTMLPGCYDADLRDFVYEVPPWAHALVRDPNTLEPISEYGKEGLLELITPYGMSTHAGAAVLVDDLVSLVEPTNSKISGTAIRIHGRVPHSHKAGCGVMFE</sequence>
<name>A0A4U0F7I0_9BACL</name>
<organism evidence="2 3">
    <name type="scientific">Cohnella pontilimi</name>
    <dbReference type="NCBI Taxonomy" id="2564100"/>
    <lineage>
        <taxon>Bacteria</taxon>
        <taxon>Bacillati</taxon>
        <taxon>Bacillota</taxon>
        <taxon>Bacilli</taxon>
        <taxon>Bacillales</taxon>
        <taxon>Paenibacillaceae</taxon>
        <taxon>Cohnella</taxon>
    </lineage>
</organism>
<evidence type="ECO:0000313" key="3">
    <source>
        <dbReference type="Proteomes" id="UP000309673"/>
    </source>
</evidence>
<dbReference type="AlphaFoldDB" id="A0A4U0F7I0"/>
<dbReference type="Proteomes" id="UP000309673">
    <property type="component" value="Unassembled WGS sequence"/>
</dbReference>
<proteinExistence type="predicted"/>
<dbReference type="Pfam" id="PF04443">
    <property type="entry name" value="LuxE"/>
    <property type="match status" value="1"/>
</dbReference>
<feature type="domain" description="Acyl-protein synthetase LuxE" evidence="1">
    <location>
        <begin position="222"/>
        <end position="412"/>
    </location>
</feature>
<evidence type="ECO:0000259" key="1">
    <source>
        <dbReference type="Pfam" id="PF04443"/>
    </source>
</evidence>
<dbReference type="OrthoDB" id="182577at2"/>
<comment type="caution">
    <text evidence="2">The sequence shown here is derived from an EMBL/GenBank/DDBJ whole genome shotgun (WGS) entry which is preliminary data.</text>
</comment>
<dbReference type="EMBL" id="SUPK01000008">
    <property type="protein sequence ID" value="TJY40635.1"/>
    <property type="molecule type" value="Genomic_DNA"/>
</dbReference>
<protein>
    <recommendedName>
        <fullName evidence="1">Acyl-protein synthetase LuxE domain-containing protein</fullName>
    </recommendedName>
</protein>